<dbReference type="PANTHER" id="PTHR35546:SF105">
    <property type="entry name" value="OS05G0139200 PROTEIN"/>
    <property type="match status" value="1"/>
</dbReference>
<evidence type="ECO:0000313" key="2">
    <source>
        <dbReference type="EMBL" id="KAG2584280.1"/>
    </source>
</evidence>
<evidence type="ECO:0000313" key="3">
    <source>
        <dbReference type="Proteomes" id="UP000823388"/>
    </source>
</evidence>
<dbReference type="InterPro" id="IPR056592">
    <property type="entry name" value="Beta-prop_At3g26010-like"/>
</dbReference>
<protein>
    <recommendedName>
        <fullName evidence="1">F-box protein At3g26010-like beta-propeller domain-containing protein</fullName>
    </recommendedName>
</protein>
<dbReference type="PANTHER" id="PTHR35546">
    <property type="entry name" value="F-BOX PROTEIN INTERACTION DOMAIN PROTEIN-RELATED"/>
    <property type="match status" value="1"/>
</dbReference>
<accession>A0A8T0RGX1</accession>
<dbReference type="AlphaFoldDB" id="A0A8T0RGX1"/>
<reference evidence="2" key="1">
    <citation type="submission" date="2020-05" db="EMBL/GenBank/DDBJ databases">
        <title>WGS assembly of Panicum virgatum.</title>
        <authorList>
            <person name="Lovell J.T."/>
            <person name="Jenkins J."/>
            <person name="Shu S."/>
            <person name="Juenger T.E."/>
            <person name="Schmutz J."/>
        </authorList>
    </citation>
    <scope>NUCLEOTIDE SEQUENCE</scope>
    <source>
        <strain evidence="2">AP13</strain>
    </source>
</reference>
<evidence type="ECO:0000259" key="1">
    <source>
        <dbReference type="Pfam" id="PF24750"/>
    </source>
</evidence>
<dbReference type="Pfam" id="PF24750">
    <property type="entry name" value="b-prop_At3g26010-like"/>
    <property type="match status" value="1"/>
</dbReference>
<dbReference type="Proteomes" id="UP000823388">
    <property type="component" value="Chromosome 6K"/>
</dbReference>
<dbReference type="InterPro" id="IPR017451">
    <property type="entry name" value="F-box-assoc_interact_dom"/>
</dbReference>
<organism evidence="2 3">
    <name type="scientific">Panicum virgatum</name>
    <name type="common">Blackwell switchgrass</name>
    <dbReference type="NCBI Taxonomy" id="38727"/>
    <lineage>
        <taxon>Eukaryota</taxon>
        <taxon>Viridiplantae</taxon>
        <taxon>Streptophyta</taxon>
        <taxon>Embryophyta</taxon>
        <taxon>Tracheophyta</taxon>
        <taxon>Spermatophyta</taxon>
        <taxon>Magnoliopsida</taxon>
        <taxon>Liliopsida</taxon>
        <taxon>Poales</taxon>
        <taxon>Poaceae</taxon>
        <taxon>PACMAD clade</taxon>
        <taxon>Panicoideae</taxon>
        <taxon>Panicodae</taxon>
        <taxon>Paniceae</taxon>
        <taxon>Panicinae</taxon>
        <taxon>Panicum</taxon>
        <taxon>Panicum sect. Hiantes</taxon>
    </lineage>
</organism>
<dbReference type="NCBIfam" id="TIGR01640">
    <property type="entry name" value="F_box_assoc_1"/>
    <property type="match status" value="1"/>
</dbReference>
<keyword evidence="3" id="KW-1185">Reference proteome</keyword>
<feature type="domain" description="F-box protein At3g26010-like beta-propeller" evidence="1">
    <location>
        <begin position="3"/>
        <end position="194"/>
    </location>
</feature>
<name>A0A8T0RGX1_PANVG</name>
<dbReference type="EMBL" id="CM029047">
    <property type="protein sequence ID" value="KAG2584280.1"/>
    <property type="molecule type" value="Genomic_DNA"/>
</dbReference>
<comment type="caution">
    <text evidence="2">The sequence shown here is derived from an EMBL/GenBank/DDBJ whole genome shotgun (WGS) entry which is preliminary data.</text>
</comment>
<proteinExistence type="predicted"/>
<dbReference type="OrthoDB" id="690038at2759"/>
<dbReference type="InterPro" id="IPR055290">
    <property type="entry name" value="At3g26010-like"/>
</dbReference>
<sequence length="233" mass="26598">MDYVVCNPATEKWVVVPDSGWSSKATYYKARIARLGFDPAVSSHFHVFEFIPDDVWYMDNEQMENSFDGRIEAVAIYSSKAGVWSLHKDYSEWGGHFAMPRDSKSVFFNGVLHLTTFYGMVVPIDVEGNILRGIPIPLPDYDEYNPGGVYVSQGQLYFSSMYKSDKSKDYELSVWVLVDYNSENWSLKLSVNPLHLLGAFYHSKFGYDFSVISIHPDHDMIFMVCGTENSNVL</sequence>
<gene>
    <name evidence="2" type="ORF">PVAP13_6KG290600</name>
</gene>